<dbReference type="GO" id="GO:0032543">
    <property type="term" value="P:mitochondrial translation"/>
    <property type="evidence" value="ECO:0007669"/>
    <property type="project" value="InterPro"/>
</dbReference>
<dbReference type="GeneID" id="93651065"/>
<evidence type="ECO:0000313" key="9">
    <source>
        <dbReference type="Proteomes" id="UP000669133"/>
    </source>
</evidence>
<dbReference type="GO" id="GO:0005762">
    <property type="term" value="C:mitochondrial large ribosomal subunit"/>
    <property type="evidence" value="ECO:0007669"/>
    <property type="project" value="TreeGrafter"/>
</dbReference>
<comment type="subcellular location">
    <subcellularLocation>
        <location evidence="1">Mitochondrion</location>
    </subcellularLocation>
</comment>
<dbReference type="SUPFAM" id="SSF52833">
    <property type="entry name" value="Thioredoxin-like"/>
    <property type="match status" value="1"/>
</dbReference>
<keyword evidence="4" id="KW-0496">Mitochondrion</keyword>
<comment type="similarity">
    <text evidence="2">Belongs to the mitochondrion-specific ribosomal protein mL43 family.</text>
</comment>
<evidence type="ECO:0000256" key="5">
    <source>
        <dbReference type="ARBA" id="ARBA00023274"/>
    </source>
</evidence>
<proteinExistence type="inferred from homology"/>
<evidence type="ECO:0000313" key="8">
    <source>
        <dbReference type="EMBL" id="KAG5420555.1"/>
    </source>
</evidence>
<dbReference type="SMART" id="SM00916">
    <property type="entry name" value="L51_S25_CI-B8"/>
    <property type="match status" value="1"/>
</dbReference>
<dbReference type="Proteomes" id="UP000669133">
    <property type="component" value="Unassembled WGS sequence"/>
</dbReference>
<dbReference type="InterPro" id="IPR007741">
    <property type="entry name" value="Ribosomal_mL43/mS25/NADH_DH"/>
</dbReference>
<dbReference type="EMBL" id="JAEOAQ010000002">
    <property type="protein sequence ID" value="KAG5420555.1"/>
    <property type="molecule type" value="Genomic_DNA"/>
</dbReference>
<dbReference type="GO" id="GO:0003735">
    <property type="term" value="F:structural constituent of ribosome"/>
    <property type="evidence" value="ECO:0007669"/>
    <property type="project" value="InterPro"/>
</dbReference>
<feature type="domain" description="Ribosomal protein/NADH dehydrogenase" evidence="7">
    <location>
        <begin position="32"/>
        <end position="105"/>
    </location>
</feature>
<dbReference type="RefSeq" id="XP_067549671.1">
    <property type="nucleotide sequence ID" value="XM_067691291.1"/>
</dbReference>
<dbReference type="InterPro" id="IPR036249">
    <property type="entry name" value="Thioredoxin-like_sf"/>
</dbReference>
<comment type="caution">
    <text evidence="8">The sequence shown here is derived from an EMBL/GenBank/DDBJ whole genome shotgun (WGS) entry which is preliminary data.</text>
</comment>
<protein>
    <recommendedName>
        <fullName evidence="6">Large ribosomal subunit protein mL43</fullName>
    </recommendedName>
</protein>
<sequence>MPVKAVARTSIARNGLGAYVLPCNKLTLQYCNWGGSSSGMRQLLTNGQLNKIATQKPQVTFEILKRQGHPKLIFRYNDDKVTEVDVRNMQNHEIVEKINEYIQRSGNELFKCNHKVVSENDSVRGIWSPLHAPKGHRFNI</sequence>
<evidence type="ECO:0000256" key="1">
    <source>
        <dbReference type="ARBA" id="ARBA00004173"/>
    </source>
</evidence>
<accession>A0A8H7ZJ02</accession>
<dbReference type="PANTHER" id="PTHR21396">
    <property type="entry name" value="39S RIBOSOMAL PROTEIN L43"/>
    <property type="match status" value="1"/>
</dbReference>
<keyword evidence="5" id="KW-0687">Ribonucleoprotein</keyword>
<name>A0A8H7ZJ02_9ASCO</name>
<dbReference type="Pfam" id="PF05047">
    <property type="entry name" value="L51_S25_CI-B8"/>
    <property type="match status" value="1"/>
</dbReference>
<evidence type="ECO:0000256" key="4">
    <source>
        <dbReference type="ARBA" id="ARBA00023128"/>
    </source>
</evidence>
<reference evidence="8 9" key="1">
    <citation type="submission" date="2020-12" db="EMBL/GenBank/DDBJ databases">
        <title>Effect of drift, selection, and recombination on the evolution of hybrid genomes in Candida yeast pathogens.</title>
        <authorList>
            <person name="Mixao V."/>
            <person name="Ksiezopolska E."/>
            <person name="Saus E."/>
            <person name="Boekhout T."/>
            <person name="Gacser A."/>
            <person name="Gabaldon T."/>
        </authorList>
    </citation>
    <scope>NUCLEOTIDE SEQUENCE [LARGE SCALE GENOMIC DNA]</scope>
    <source>
        <strain evidence="8 9">BP57</strain>
    </source>
</reference>
<evidence type="ECO:0000259" key="7">
    <source>
        <dbReference type="SMART" id="SM00916"/>
    </source>
</evidence>
<dbReference type="PANTHER" id="PTHR21396:SF2">
    <property type="entry name" value="LARGE RIBOSOMAL SUBUNIT PROTEIN ML43"/>
    <property type="match status" value="1"/>
</dbReference>
<evidence type="ECO:0000256" key="6">
    <source>
        <dbReference type="ARBA" id="ARBA00035188"/>
    </source>
</evidence>
<dbReference type="AlphaFoldDB" id="A0A8H7ZJ02"/>
<dbReference type="InterPro" id="IPR039927">
    <property type="entry name" value="Ribosomal_mL43"/>
</dbReference>
<keyword evidence="3" id="KW-0689">Ribosomal protein</keyword>
<keyword evidence="9" id="KW-1185">Reference proteome</keyword>
<evidence type="ECO:0000256" key="3">
    <source>
        <dbReference type="ARBA" id="ARBA00022980"/>
    </source>
</evidence>
<dbReference type="OrthoDB" id="88at2759"/>
<gene>
    <name evidence="8" type="ORF">I9W82_002436</name>
</gene>
<evidence type="ECO:0000256" key="2">
    <source>
        <dbReference type="ARBA" id="ARBA00006073"/>
    </source>
</evidence>
<dbReference type="Gene3D" id="3.40.30.10">
    <property type="entry name" value="Glutaredoxin"/>
    <property type="match status" value="1"/>
</dbReference>
<organism evidence="8 9">
    <name type="scientific">Candida metapsilosis</name>
    <dbReference type="NCBI Taxonomy" id="273372"/>
    <lineage>
        <taxon>Eukaryota</taxon>
        <taxon>Fungi</taxon>
        <taxon>Dikarya</taxon>
        <taxon>Ascomycota</taxon>
        <taxon>Saccharomycotina</taxon>
        <taxon>Pichiomycetes</taxon>
        <taxon>Debaryomycetaceae</taxon>
        <taxon>Candida/Lodderomyces clade</taxon>
        <taxon>Candida</taxon>
    </lineage>
</organism>